<accession>A0A521CH34</accession>
<proteinExistence type="predicted"/>
<gene>
    <name evidence="1" type="ORF">SAMN06265219_105147</name>
</gene>
<reference evidence="1 2" key="1">
    <citation type="submission" date="2017-05" db="EMBL/GenBank/DDBJ databases">
        <authorList>
            <person name="Varghese N."/>
            <person name="Submissions S."/>
        </authorList>
    </citation>
    <scope>NUCLEOTIDE SEQUENCE [LARGE SCALE GENOMIC DNA]</scope>
    <source>
        <strain evidence="1 2">DSM 21985</strain>
    </source>
</reference>
<sequence length="106" mass="12252">MSDFLVKIKQLVRNESVRISEHGYDELSDDKLSVREIILGIDHSLIVEEYPDYPKGPCILVLQQDKNGMPVHVLWGIPKGHNQPAVLITAYRPNQDQWSKDFLKRK</sequence>
<protein>
    <recommendedName>
        <fullName evidence="3">DUF4258 domain-containing protein</fullName>
    </recommendedName>
</protein>
<name>A0A521CH34_9BACT</name>
<evidence type="ECO:0008006" key="3">
    <source>
        <dbReference type="Google" id="ProtNLM"/>
    </source>
</evidence>
<dbReference type="AlphaFoldDB" id="A0A521CH34"/>
<keyword evidence="2" id="KW-1185">Reference proteome</keyword>
<evidence type="ECO:0000313" key="2">
    <source>
        <dbReference type="Proteomes" id="UP000317557"/>
    </source>
</evidence>
<dbReference type="OrthoDB" id="964236at2"/>
<dbReference type="EMBL" id="FXTP01000005">
    <property type="protein sequence ID" value="SMO58749.1"/>
    <property type="molecule type" value="Genomic_DNA"/>
</dbReference>
<dbReference type="InterPro" id="IPR025354">
    <property type="entry name" value="DUF4258"/>
</dbReference>
<dbReference type="Proteomes" id="UP000317557">
    <property type="component" value="Unassembled WGS sequence"/>
</dbReference>
<dbReference type="RefSeq" id="WP_142453969.1">
    <property type="nucleotide sequence ID" value="NZ_FXTP01000005.1"/>
</dbReference>
<dbReference type="Pfam" id="PF14076">
    <property type="entry name" value="DUF4258"/>
    <property type="match status" value="1"/>
</dbReference>
<organism evidence="1 2">
    <name type="scientific">Gracilimonas mengyeensis</name>
    <dbReference type="NCBI Taxonomy" id="1302730"/>
    <lineage>
        <taxon>Bacteria</taxon>
        <taxon>Pseudomonadati</taxon>
        <taxon>Balneolota</taxon>
        <taxon>Balneolia</taxon>
        <taxon>Balneolales</taxon>
        <taxon>Balneolaceae</taxon>
        <taxon>Gracilimonas</taxon>
    </lineage>
</organism>
<evidence type="ECO:0000313" key="1">
    <source>
        <dbReference type="EMBL" id="SMO58749.1"/>
    </source>
</evidence>